<dbReference type="PANTHER" id="PTHR12592">
    <property type="entry name" value="ATP-DEPENDENT (S)-NAD(P)H-HYDRATE DEHYDRATASE FAMILY MEMBER"/>
    <property type="match status" value="1"/>
</dbReference>
<dbReference type="GO" id="GO:0046872">
    <property type="term" value="F:metal ion binding"/>
    <property type="evidence" value="ECO:0007669"/>
    <property type="project" value="UniProtKB-UniRule"/>
</dbReference>
<feature type="binding site" evidence="17">
    <location>
        <position position="255"/>
    </location>
    <ligand>
        <name>(6S)-NADPHX</name>
        <dbReference type="ChEBI" id="CHEBI:64076"/>
    </ligand>
</feature>
<proteinExistence type="inferred from homology"/>
<dbReference type="InterPro" id="IPR030677">
    <property type="entry name" value="Nnr"/>
</dbReference>
<feature type="binding site" evidence="18">
    <location>
        <position position="122"/>
    </location>
    <ligand>
        <name>K(+)</name>
        <dbReference type="ChEBI" id="CHEBI:29103"/>
    </ligand>
</feature>
<dbReference type="InterPro" id="IPR017953">
    <property type="entry name" value="Carbohydrate_kinase_pred_CS"/>
</dbReference>
<evidence type="ECO:0000313" key="22">
    <source>
        <dbReference type="EMBL" id="SFZ82657.1"/>
    </source>
</evidence>
<evidence type="ECO:0000256" key="11">
    <source>
        <dbReference type="ARBA" id="ARBA00023235"/>
    </source>
</evidence>
<feature type="binding site" evidence="17">
    <location>
        <position position="435"/>
    </location>
    <ligand>
        <name>AMP</name>
        <dbReference type="ChEBI" id="CHEBI:456215"/>
    </ligand>
</feature>
<comment type="cofactor">
    <cofactor evidence="18 19">
        <name>K(+)</name>
        <dbReference type="ChEBI" id="CHEBI:29103"/>
    </cofactor>
    <text evidence="18 19">Binds 1 potassium ion per subunit.</text>
</comment>
<comment type="cofactor">
    <cofactor evidence="17">
        <name>Mg(2+)</name>
        <dbReference type="ChEBI" id="CHEBI:18420"/>
    </cofactor>
</comment>
<comment type="catalytic activity">
    <reaction evidence="1 18 19">
        <text>(6R)-NADHX = (6S)-NADHX</text>
        <dbReference type="Rhea" id="RHEA:32215"/>
        <dbReference type="ChEBI" id="CHEBI:64074"/>
        <dbReference type="ChEBI" id="CHEBI:64075"/>
        <dbReference type="EC" id="5.1.99.6"/>
    </reaction>
</comment>
<evidence type="ECO:0000256" key="12">
    <source>
        <dbReference type="ARBA" id="ARBA00023239"/>
    </source>
</evidence>
<keyword evidence="10 17" id="KW-0520">NAD</keyword>
<evidence type="ECO:0000256" key="1">
    <source>
        <dbReference type="ARBA" id="ARBA00000013"/>
    </source>
</evidence>
<keyword evidence="7 17" id="KW-0067">ATP-binding</keyword>
<dbReference type="EC" id="5.1.99.6" evidence="19"/>
<dbReference type="Pfam" id="PF03853">
    <property type="entry name" value="YjeF_N"/>
    <property type="match status" value="1"/>
</dbReference>
<dbReference type="SUPFAM" id="SSF53613">
    <property type="entry name" value="Ribokinase-like"/>
    <property type="match status" value="1"/>
</dbReference>
<organism evidence="22 23">
    <name type="scientific">Devosia enhydra</name>
    <dbReference type="NCBI Taxonomy" id="665118"/>
    <lineage>
        <taxon>Bacteria</taxon>
        <taxon>Pseudomonadati</taxon>
        <taxon>Pseudomonadota</taxon>
        <taxon>Alphaproteobacteria</taxon>
        <taxon>Hyphomicrobiales</taxon>
        <taxon>Devosiaceae</taxon>
        <taxon>Devosia</taxon>
    </lineage>
</organism>
<comment type="caution">
    <text evidence="17">Lacks conserved residue(s) required for the propagation of feature annotation.</text>
</comment>
<dbReference type="GO" id="GO:0016301">
    <property type="term" value="F:kinase activity"/>
    <property type="evidence" value="ECO:0007669"/>
    <property type="project" value="UniProtKB-KW"/>
</dbReference>
<dbReference type="Gene3D" id="3.40.50.10260">
    <property type="entry name" value="YjeF N-terminal domain"/>
    <property type="match status" value="1"/>
</dbReference>
<feature type="binding site" evidence="18">
    <location>
        <position position="155"/>
    </location>
    <ligand>
        <name>(6S)-NADPHX</name>
        <dbReference type="ChEBI" id="CHEBI:64076"/>
    </ligand>
</feature>
<comment type="function">
    <text evidence="14 19">Bifunctional enzyme that catalyzes the epimerization of the S- and R-forms of NAD(P)HX and the dehydration of the S-form of NAD(P)HX at the expense of ADP, which is converted to AMP. This allows the repair of both epimers of NAD(P)HX, a damaged form of NAD(P)H that is a result of enzymatic or heat-dependent hydration.</text>
</comment>
<keyword evidence="11 18" id="KW-0413">Isomerase</keyword>
<evidence type="ECO:0000256" key="6">
    <source>
        <dbReference type="ARBA" id="ARBA00022741"/>
    </source>
</evidence>
<keyword evidence="22" id="KW-0808">Transferase</keyword>
<keyword evidence="9 18" id="KW-0630">Potassium</keyword>
<evidence type="ECO:0000259" key="20">
    <source>
        <dbReference type="PROSITE" id="PS51383"/>
    </source>
</evidence>
<dbReference type="HAMAP" id="MF_01965">
    <property type="entry name" value="NADHX_dehydratase"/>
    <property type="match status" value="1"/>
</dbReference>
<evidence type="ECO:0000256" key="13">
    <source>
        <dbReference type="ARBA" id="ARBA00023268"/>
    </source>
</evidence>
<comment type="catalytic activity">
    <reaction evidence="15 17 19">
        <text>(6S)-NADHX + ADP = AMP + phosphate + NADH + H(+)</text>
        <dbReference type="Rhea" id="RHEA:32223"/>
        <dbReference type="ChEBI" id="CHEBI:15378"/>
        <dbReference type="ChEBI" id="CHEBI:43474"/>
        <dbReference type="ChEBI" id="CHEBI:57945"/>
        <dbReference type="ChEBI" id="CHEBI:64074"/>
        <dbReference type="ChEBI" id="CHEBI:456215"/>
        <dbReference type="ChEBI" id="CHEBI:456216"/>
        <dbReference type="EC" id="4.2.1.136"/>
    </reaction>
</comment>
<dbReference type="InterPro" id="IPR036652">
    <property type="entry name" value="YjeF_N_dom_sf"/>
</dbReference>
<evidence type="ECO:0000256" key="2">
    <source>
        <dbReference type="ARBA" id="ARBA00000909"/>
    </source>
</evidence>
<evidence type="ECO:0000256" key="4">
    <source>
        <dbReference type="ARBA" id="ARBA00009524"/>
    </source>
</evidence>
<keyword evidence="13" id="KW-0511">Multifunctional enzyme</keyword>
<feature type="binding site" evidence="18">
    <location>
        <position position="62"/>
    </location>
    <ligand>
        <name>K(+)</name>
        <dbReference type="ChEBI" id="CHEBI:29103"/>
    </ligand>
</feature>
<comment type="similarity">
    <text evidence="4 19">In the C-terminal section; belongs to the NnrD/CARKD family.</text>
</comment>
<evidence type="ECO:0000256" key="17">
    <source>
        <dbReference type="HAMAP-Rule" id="MF_01965"/>
    </source>
</evidence>
<evidence type="ECO:0000313" key="23">
    <source>
        <dbReference type="Proteomes" id="UP000183447"/>
    </source>
</evidence>
<comment type="similarity">
    <text evidence="17">Belongs to the NnrD/CARKD family.</text>
</comment>
<dbReference type="Proteomes" id="UP000183447">
    <property type="component" value="Unassembled WGS sequence"/>
</dbReference>
<dbReference type="NCBIfam" id="TIGR00196">
    <property type="entry name" value="yjeF_cterm"/>
    <property type="match status" value="1"/>
</dbReference>
<dbReference type="PROSITE" id="PS01050">
    <property type="entry name" value="YJEF_C_2"/>
    <property type="match status" value="1"/>
</dbReference>
<feature type="binding site" evidence="18">
    <location>
        <begin position="126"/>
        <end position="132"/>
    </location>
    <ligand>
        <name>(6S)-NADPHX</name>
        <dbReference type="ChEBI" id="CHEBI:64076"/>
    </ligand>
</feature>
<keyword evidence="8 17" id="KW-0521">NADP</keyword>
<dbReference type="InterPro" id="IPR000631">
    <property type="entry name" value="CARKD"/>
</dbReference>
<evidence type="ECO:0000256" key="9">
    <source>
        <dbReference type="ARBA" id="ARBA00022958"/>
    </source>
</evidence>
<dbReference type="GO" id="GO:0110051">
    <property type="term" value="P:metabolite repair"/>
    <property type="evidence" value="ECO:0007669"/>
    <property type="project" value="TreeGrafter"/>
</dbReference>
<comment type="similarity">
    <text evidence="18">Belongs to the NnrE/AIBP family.</text>
</comment>
<evidence type="ECO:0000256" key="14">
    <source>
        <dbReference type="ARBA" id="ARBA00025153"/>
    </source>
</evidence>
<dbReference type="PROSITE" id="PS51383">
    <property type="entry name" value="YJEF_C_3"/>
    <property type="match status" value="1"/>
</dbReference>
<keyword evidence="6 17" id="KW-0547">Nucleotide-binding</keyword>
<dbReference type="PANTHER" id="PTHR12592:SF0">
    <property type="entry name" value="ATP-DEPENDENT (S)-NAD(P)H-HYDRATE DEHYDRATASE"/>
    <property type="match status" value="1"/>
</dbReference>
<dbReference type="STRING" id="665118.SAMN02983003_1202"/>
<evidence type="ECO:0000256" key="19">
    <source>
        <dbReference type="PIRNR" id="PIRNR017184"/>
    </source>
</evidence>
<feature type="domain" description="YjeF N-terminal" evidence="21">
    <location>
        <begin position="15"/>
        <end position="212"/>
    </location>
</feature>
<evidence type="ECO:0000256" key="15">
    <source>
        <dbReference type="ARBA" id="ARBA00048238"/>
    </source>
</evidence>
<comment type="subunit">
    <text evidence="17">Homotetramer.</text>
</comment>
<keyword evidence="12 17" id="KW-0456">Lyase</keyword>
<feature type="binding site" evidence="17">
    <location>
        <position position="436"/>
    </location>
    <ligand>
        <name>(6S)-NADPHX</name>
        <dbReference type="ChEBI" id="CHEBI:64076"/>
    </ligand>
</feature>
<dbReference type="SUPFAM" id="SSF64153">
    <property type="entry name" value="YjeF N-terminal domain-like"/>
    <property type="match status" value="1"/>
</dbReference>
<dbReference type="PROSITE" id="PS51385">
    <property type="entry name" value="YJEF_N"/>
    <property type="match status" value="1"/>
</dbReference>
<dbReference type="InterPro" id="IPR029056">
    <property type="entry name" value="Ribokinase-like"/>
</dbReference>
<sequence>MADFEGTALLTPSEMARADELAIGQGRTGLALMEAAGKAVADAVRLNAAPQPVVVLCGQGNNGGDGFVVARRLAAAGWPVHVAFSGHIDALPPDARTNAEAWTGETLPLSPDALAGCAIVVDALLGAGLSRDVSGDMARVIDAVNRSGRPVFAIDIPSGVDGATGAVRGIAIKADRTITFFRKKPGHLLLPGRGQSGRLSVVDIGIPGAVLETIGVTLRQNTPELWSLPPLDAGGHKYGRGAVMVVSGGLLNTGAARLSARAALRIGAGLVTLVGSRDALQVHAAQVTAIMLREAAGPEALAEAIAAGKIDAAVIGPAASVGETTREASLAILASGVAAVLDADALTSFAHTPDTLFAAIARRPDRPVVLTPHGGEFARLFGRIEGSKVDQARVAAERSGAIVVLKGGDTVVAAPDGRAVINAHASPLLATAGSGDVLAGMIAGLLARGMTGLEATCAAVWLHGDAALRHGRPGLVSDDLPDLIADAMAAITPASLR</sequence>
<dbReference type="GO" id="GO:0046496">
    <property type="term" value="P:nicotinamide nucleotide metabolic process"/>
    <property type="evidence" value="ECO:0007669"/>
    <property type="project" value="UniProtKB-UniRule"/>
</dbReference>
<evidence type="ECO:0000256" key="10">
    <source>
        <dbReference type="ARBA" id="ARBA00023027"/>
    </source>
</evidence>
<evidence type="ECO:0000256" key="18">
    <source>
        <dbReference type="HAMAP-Rule" id="MF_01966"/>
    </source>
</evidence>
<evidence type="ECO:0000256" key="16">
    <source>
        <dbReference type="ARBA" id="ARBA00049209"/>
    </source>
</evidence>
<dbReference type="GO" id="GO:0005524">
    <property type="term" value="F:ATP binding"/>
    <property type="evidence" value="ECO:0007669"/>
    <property type="project" value="UniProtKB-UniRule"/>
</dbReference>
<dbReference type="GO" id="GO:0052856">
    <property type="term" value="F:NAD(P)HX epimerase activity"/>
    <property type="evidence" value="ECO:0007669"/>
    <property type="project" value="UniProtKB-UniRule"/>
</dbReference>
<keyword evidence="5 18" id="KW-0479">Metal-binding</keyword>
<dbReference type="AlphaFoldDB" id="A0A1K2HWX4"/>
<dbReference type="RefSeq" id="WP_072339864.1">
    <property type="nucleotide sequence ID" value="NZ_FPKU01000001.1"/>
</dbReference>
<dbReference type="CDD" id="cd01171">
    <property type="entry name" value="YXKO-related"/>
    <property type="match status" value="1"/>
</dbReference>
<dbReference type="HAMAP" id="MF_01966">
    <property type="entry name" value="NADHX_epimerase"/>
    <property type="match status" value="1"/>
</dbReference>
<dbReference type="InterPro" id="IPR004443">
    <property type="entry name" value="YjeF_N_dom"/>
</dbReference>
<feature type="binding site" evidence="17">
    <location>
        <begin position="406"/>
        <end position="410"/>
    </location>
    <ligand>
        <name>AMP</name>
        <dbReference type="ChEBI" id="CHEBI:456215"/>
    </ligand>
</feature>
<dbReference type="Gene3D" id="3.40.1190.20">
    <property type="match status" value="1"/>
</dbReference>
<evidence type="ECO:0000256" key="5">
    <source>
        <dbReference type="ARBA" id="ARBA00022723"/>
    </source>
</evidence>
<dbReference type="PIRSF" id="PIRSF017184">
    <property type="entry name" value="Nnr"/>
    <property type="match status" value="1"/>
</dbReference>
<feature type="binding site" evidence="17">
    <location>
        <position position="373"/>
    </location>
    <ligand>
        <name>(6S)-NADPHX</name>
        <dbReference type="ChEBI" id="CHEBI:64076"/>
    </ligand>
</feature>
<comment type="function">
    <text evidence="17">Catalyzes the dehydration of the S-form of NAD(P)HX at the expense of ADP, which is converted to AMP. Together with NAD(P)HX epimerase, which catalyzes the epimerization of the S- and R-forms, the enzyme allows the repair of both epimers of NAD(P)HX, a damaged form of NAD(P)H that is a result of enzymatic or heat-dependent hydration.</text>
</comment>
<dbReference type="NCBIfam" id="TIGR00197">
    <property type="entry name" value="yjeF_nterm"/>
    <property type="match status" value="1"/>
</dbReference>
<evidence type="ECO:0000256" key="3">
    <source>
        <dbReference type="ARBA" id="ARBA00006001"/>
    </source>
</evidence>
<feature type="domain" description="YjeF C-terminal" evidence="20">
    <location>
        <begin position="220"/>
        <end position="491"/>
    </location>
</feature>
<gene>
    <name evidence="18" type="primary">nnrE</name>
    <name evidence="17" type="synonym">nnrD</name>
    <name evidence="22" type="ORF">SAMN02983003_1202</name>
</gene>
<dbReference type="EMBL" id="FPKU01000001">
    <property type="protein sequence ID" value="SFZ82657.1"/>
    <property type="molecule type" value="Genomic_DNA"/>
</dbReference>
<evidence type="ECO:0000256" key="7">
    <source>
        <dbReference type="ARBA" id="ARBA00022840"/>
    </source>
</evidence>
<feature type="binding site" evidence="18">
    <location>
        <position position="158"/>
    </location>
    <ligand>
        <name>K(+)</name>
        <dbReference type="ChEBI" id="CHEBI:29103"/>
    </ligand>
</feature>
<name>A0A1K2HWX4_9HYPH</name>
<comment type="function">
    <text evidence="18">Catalyzes the epimerization of the S- and R-forms of NAD(P)HX, a damaged form of NAD(P)H that is a result of enzymatic or heat-dependent hydration. This is a prerequisite for the S-specific NAD(P)H-hydrate dehydratase to allow the repair of both epimers of NAD(P)HX.</text>
</comment>
<accession>A0A1K2HWX4</accession>
<dbReference type="GO" id="GO:0052855">
    <property type="term" value="F:ADP-dependent NAD(P)H-hydrate dehydratase activity"/>
    <property type="evidence" value="ECO:0007669"/>
    <property type="project" value="UniProtKB-UniRule"/>
</dbReference>
<dbReference type="EC" id="4.2.1.136" evidence="19"/>
<reference evidence="22 23" key="1">
    <citation type="submission" date="2016-11" db="EMBL/GenBank/DDBJ databases">
        <authorList>
            <person name="Jaros S."/>
            <person name="Januszkiewicz K."/>
            <person name="Wedrychowicz H."/>
        </authorList>
    </citation>
    <scope>NUCLEOTIDE SEQUENCE [LARGE SCALE GENOMIC DNA]</scope>
    <source>
        <strain evidence="22 23">ATCC 23634</strain>
    </source>
</reference>
<evidence type="ECO:0000259" key="21">
    <source>
        <dbReference type="PROSITE" id="PS51385"/>
    </source>
</evidence>
<keyword evidence="23" id="KW-1185">Reference proteome</keyword>
<feature type="binding site" evidence="18">
    <location>
        <begin position="61"/>
        <end position="65"/>
    </location>
    <ligand>
        <name>(6S)-NADPHX</name>
        <dbReference type="ChEBI" id="CHEBI:64076"/>
    </ligand>
</feature>
<protein>
    <recommendedName>
        <fullName evidence="19">Bifunctional NAD(P)H-hydrate repair enzyme</fullName>
    </recommendedName>
    <alternativeName>
        <fullName evidence="19">Nicotinamide nucleotide repair protein</fullName>
    </alternativeName>
    <domain>
        <recommendedName>
            <fullName evidence="19">ADP-dependent (S)-NAD(P)H-hydrate dehydratase</fullName>
            <ecNumber evidence="19">4.2.1.136</ecNumber>
        </recommendedName>
        <alternativeName>
            <fullName evidence="19">ADP-dependent NAD(P)HX dehydratase</fullName>
        </alternativeName>
    </domain>
    <domain>
        <recommendedName>
            <fullName evidence="19">NAD(P)H-hydrate epimerase</fullName>
            <ecNumber evidence="19">5.1.99.6</ecNumber>
        </recommendedName>
    </domain>
</protein>
<comment type="catalytic activity">
    <reaction evidence="16 17 19">
        <text>(6S)-NADPHX + ADP = AMP + phosphate + NADPH + H(+)</text>
        <dbReference type="Rhea" id="RHEA:32235"/>
        <dbReference type="ChEBI" id="CHEBI:15378"/>
        <dbReference type="ChEBI" id="CHEBI:43474"/>
        <dbReference type="ChEBI" id="CHEBI:57783"/>
        <dbReference type="ChEBI" id="CHEBI:64076"/>
        <dbReference type="ChEBI" id="CHEBI:456215"/>
        <dbReference type="ChEBI" id="CHEBI:456216"/>
        <dbReference type="EC" id="4.2.1.136"/>
    </reaction>
</comment>
<evidence type="ECO:0000256" key="8">
    <source>
        <dbReference type="ARBA" id="ARBA00022857"/>
    </source>
</evidence>
<keyword evidence="22" id="KW-0418">Kinase</keyword>
<comment type="similarity">
    <text evidence="3 19">In the N-terminal section; belongs to the NnrE/AIBP family.</text>
</comment>
<comment type="catalytic activity">
    <reaction evidence="2 18 19">
        <text>(6R)-NADPHX = (6S)-NADPHX</text>
        <dbReference type="Rhea" id="RHEA:32227"/>
        <dbReference type="ChEBI" id="CHEBI:64076"/>
        <dbReference type="ChEBI" id="CHEBI:64077"/>
        <dbReference type="EC" id="5.1.99.6"/>
    </reaction>
</comment>
<dbReference type="Pfam" id="PF01256">
    <property type="entry name" value="Carb_kinase"/>
    <property type="match status" value="1"/>
</dbReference>